<organism evidence="6 7">
    <name type="scientific">Thiomicrospira cyclica (strain DSM 14477 / JCM 11371 / ALM1)</name>
    <name type="common">Thioalkalimicrobium cyclicum</name>
    <dbReference type="NCBI Taxonomy" id="717773"/>
    <lineage>
        <taxon>Bacteria</taxon>
        <taxon>Pseudomonadati</taxon>
        <taxon>Pseudomonadota</taxon>
        <taxon>Gammaproteobacteria</taxon>
        <taxon>Thiotrichales</taxon>
        <taxon>Piscirickettsiaceae</taxon>
        <taxon>Thiomicrospira</taxon>
    </lineage>
</organism>
<dbReference type="GO" id="GO:0003955">
    <property type="term" value="F:NAD(P)H dehydrogenase (quinone) activity"/>
    <property type="evidence" value="ECO:0007669"/>
    <property type="project" value="TreeGrafter"/>
</dbReference>
<dbReference type="PANTHER" id="PTHR43014:SF4">
    <property type="entry name" value="PYRIDINE NUCLEOTIDE-DISULFIDE OXIDOREDUCTASE RCLA-RELATED"/>
    <property type="match status" value="1"/>
</dbReference>
<dbReference type="GO" id="GO:0004148">
    <property type="term" value="F:dihydrolipoyl dehydrogenase (NADH) activity"/>
    <property type="evidence" value="ECO:0007669"/>
    <property type="project" value="UniProtKB-EC"/>
</dbReference>
<dbReference type="HOGENOM" id="CLU_016755_0_3_6"/>
<dbReference type="OrthoDB" id="9800167at2"/>
<name>F6D903_THICA</name>
<keyword evidence="3" id="KW-0274">FAD</keyword>
<dbReference type="PRINTS" id="PR00368">
    <property type="entry name" value="FADPNR"/>
</dbReference>
<dbReference type="PRINTS" id="PR00411">
    <property type="entry name" value="PNDRDTASEI"/>
</dbReference>
<feature type="domain" description="Pyridine nucleotide-disulphide oxidoreductase dimerisation" evidence="4">
    <location>
        <begin position="341"/>
        <end position="444"/>
    </location>
</feature>
<dbReference type="Gene3D" id="3.50.50.60">
    <property type="entry name" value="FAD/NAD(P)-binding domain"/>
    <property type="match status" value="2"/>
</dbReference>
<dbReference type="GO" id="GO:0050660">
    <property type="term" value="F:flavin adenine dinucleotide binding"/>
    <property type="evidence" value="ECO:0007669"/>
    <property type="project" value="TreeGrafter"/>
</dbReference>
<evidence type="ECO:0000256" key="1">
    <source>
        <dbReference type="ARBA" id="ARBA00001974"/>
    </source>
</evidence>
<dbReference type="Pfam" id="PF02852">
    <property type="entry name" value="Pyr_redox_dim"/>
    <property type="match status" value="1"/>
</dbReference>
<evidence type="ECO:0000313" key="6">
    <source>
        <dbReference type="EMBL" id="AEG32003.1"/>
    </source>
</evidence>
<dbReference type="SUPFAM" id="SSF51905">
    <property type="entry name" value="FAD/NAD(P)-binding domain"/>
    <property type="match status" value="1"/>
</dbReference>
<dbReference type="Proteomes" id="UP000009232">
    <property type="component" value="Chromosome"/>
</dbReference>
<protein>
    <submittedName>
        <fullName evidence="6">Dihydrolipoyl dehydrogenase</fullName>
        <ecNumber evidence="6">1.8.1.4</ecNumber>
    </submittedName>
</protein>
<dbReference type="InterPro" id="IPR004099">
    <property type="entry name" value="Pyr_nucl-diS_OxRdtase_dimer"/>
</dbReference>
<dbReference type="InterPro" id="IPR016156">
    <property type="entry name" value="FAD/NAD-linked_Rdtase_dimer_sf"/>
</dbReference>
<dbReference type="InterPro" id="IPR036188">
    <property type="entry name" value="FAD/NAD-bd_sf"/>
</dbReference>
<dbReference type="STRING" id="717773.Thicy_1236"/>
<keyword evidence="2" id="KW-0285">Flavoprotein</keyword>
<dbReference type="InterPro" id="IPR023753">
    <property type="entry name" value="FAD/NAD-binding_dom"/>
</dbReference>
<dbReference type="SUPFAM" id="SSF55424">
    <property type="entry name" value="FAD/NAD-linked reductases, dimerisation (C-terminal) domain"/>
    <property type="match status" value="1"/>
</dbReference>
<dbReference type="eggNOG" id="COG1249">
    <property type="taxonomic scope" value="Bacteria"/>
</dbReference>
<gene>
    <name evidence="6" type="ordered locus">Thicy_1236</name>
</gene>
<accession>F6D903</accession>
<dbReference type="Gene3D" id="1.10.287.990">
    <property type="entry name" value="Fe,Mn superoxide dismutase (SOD) domain"/>
    <property type="match status" value="1"/>
</dbReference>
<proteinExistence type="predicted"/>
<sequence length="462" mass="50968">MQAHPKIRKVKYAIIGAGSAGLTAWSEIKKHTEDYILVDSGPLGTTCARVGCMPSKALIHIAEHYQAWQNAESLGINLPCLPELDEAKVMQRVRRFRDRFTSGLIASTTGGLTDQHFISGRAKVYPDGKLVVADKMFEAERIIVAVGSTPIVPADWQKELGELALTSDDVFELETLPKRLAVIGLGVIGLELGQALSKLGVEVIGFDAQAQIGGLQDSYCNEFMLEQIQKHFPIHINQQVVPFRDRNQVKITYQDSDWVGDKVLLTLGRRPNDDWRTPELQGLAIDPVTLQLGDLPIFVAGDASGFHGILHEANREGKTAAQNAIHYTHLRGSDYLCPLAIVFSDPQIARIGCEYNELDKNTTLIGSFDLNCNNGRAIVMDQDYGRMRLYADRATGRLLGGELAMPNAEHLGHLLAWSVQMGLTLQDLSTMPYYHPVLEEALQNVIDAMLAEYNALKGLTKN</sequence>
<dbReference type="AlphaFoldDB" id="F6D903"/>
<evidence type="ECO:0000259" key="4">
    <source>
        <dbReference type="Pfam" id="PF02852"/>
    </source>
</evidence>
<dbReference type="Pfam" id="PF07992">
    <property type="entry name" value="Pyr_redox_2"/>
    <property type="match status" value="1"/>
</dbReference>
<dbReference type="NCBIfam" id="NF004939">
    <property type="entry name" value="PRK06292.1-1"/>
    <property type="match status" value="1"/>
</dbReference>
<evidence type="ECO:0000256" key="2">
    <source>
        <dbReference type="ARBA" id="ARBA00022630"/>
    </source>
</evidence>
<feature type="domain" description="FAD/NAD(P)-binding" evidence="5">
    <location>
        <begin position="11"/>
        <end position="304"/>
    </location>
</feature>
<keyword evidence="6" id="KW-0560">Oxidoreductase</keyword>
<dbReference type="PANTHER" id="PTHR43014">
    <property type="entry name" value="MERCURIC REDUCTASE"/>
    <property type="match status" value="1"/>
</dbReference>
<evidence type="ECO:0000259" key="5">
    <source>
        <dbReference type="Pfam" id="PF07992"/>
    </source>
</evidence>
<dbReference type="RefSeq" id="WP_013835779.1">
    <property type="nucleotide sequence ID" value="NC_015581.1"/>
</dbReference>
<dbReference type="InterPro" id="IPR036324">
    <property type="entry name" value="Mn/Fe_SOD_N_sf"/>
</dbReference>
<evidence type="ECO:0000256" key="3">
    <source>
        <dbReference type="ARBA" id="ARBA00022827"/>
    </source>
</evidence>
<keyword evidence="7" id="KW-1185">Reference proteome</keyword>
<dbReference type="Gene3D" id="3.30.390.30">
    <property type="match status" value="1"/>
</dbReference>
<dbReference type="EMBL" id="CP002776">
    <property type="protein sequence ID" value="AEG32003.1"/>
    <property type="molecule type" value="Genomic_DNA"/>
</dbReference>
<comment type="cofactor">
    <cofactor evidence="1">
        <name>FAD</name>
        <dbReference type="ChEBI" id="CHEBI:57692"/>
    </cofactor>
</comment>
<dbReference type="KEGG" id="tcy:Thicy_1236"/>
<evidence type="ECO:0000313" key="7">
    <source>
        <dbReference type="Proteomes" id="UP000009232"/>
    </source>
</evidence>
<dbReference type="EC" id="1.8.1.4" evidence="6"/>
<reference evidence="6 7" key="1">
    <citation type="submission" date="2011-05" db="EMBL/GenBank/DDBJ databases">
        <title>Complete sequence of Thioalkalimicrobium cyclicum ALM1.</title>
        <authorList>
            <consortium name="US DOE Joint Genome Institute"/>
            <person name="Lucas S."/>
            <person name="Han J."/>
            <person name="Lapidus A."/>
            <person name="Cheng J.-F."/>
            <person name="Goodwin L."/>
            <person name="Pitluck S."/>
            <person name="Peters L."/>
            <person name="Mikhailova N."/>
            <person name="Davenport K."/>
            <person name="Han C."/>
            <person name="Tapia R."/>
            <person name="Land M."/>
            <person name="Hauser L."/>
            <person name="Kyrpides N."/>
            <person name="Ivanova N."/>
            <person name="Pagani I."/>
            <person name="Kappler U."/>
            <person name="Woyke T."/>
        </authorList>
    </citation>
    <scope>NUCLEOTIDE SEQUENCE [LARGE SCALE GENOMIC DNA]</scope>
    <source>
        <strain evidence="7">DSM 14477 / JCM 11371 / ALM1</strain>
    </source>
</reference>